<feature type="compositionally biased region" description="Polar residues" evidence="1">
    <location>
        <begin position="158"/>
        <end position="207"/>
    </location>
</feature>
<organism evidence="3 4">
    <name type="scientific">[Torrubiella] hemipterigena</name>
    <dbReference type="NCBI Taxonomy" id="1531966"/>
    <lineage>
        <taxon>Eukaryota</taxon>
        <taxon>Fungi</taxon>
        <taxon>Dikarya</taxon>
        <taxon>Ascomycota</taxon>
        <taxon>Pezizomycotina</taxon>
        <taxon>Sordariomycetes</taxon>
        <taxon>Hypocreomycetidae</taxon>
        <taxon>Hypocreales</taxon>
        <taxon>Clavicipitaceae</taxon>
        <taxon>Clavicipitaceae incertae sedis</taxon>
        <taxon>'Torrubiella' clade</taxon>
    </lineage>
</organism>
<gene>
    <name evidence="3" type="ORF">VHEMI01315</name>
</gene>
<reference evidence="3 4" key="1">
    <citation type="journal article" date="2015" name="Genome Announc.">
        <title>Draft Genome Sequence and Gene Annotation of the Entomopathogenic Fungus Verticillium hemipterigenum.</title>
        <authorList>
            <person name="Horn F."/>
            <person name="Habel A."/>
            <person name="Scharf D.H."/>
            <person name="Dworschak J."/>
            <person name="Brakhage A.A."/>
            <person name="Guthke R."/>
            <person name="Hertweck C."/>
            <person name="Linde J."/>
        </authorList>
    </citation>
    <scope>NUCLEOTIDE SEQUENCE [LARGE SCALE GENOMIC DNA]</scope>
</reference>
<dbReference type="HOGENOM" id="CLU_1134231_0_0_1"/>
<dbReference type="AlphaFoldDB" id="A0A0A1SST8"/>
<keyword evidence="4" id="KW-1185">Reference proteome</keyword>
<accession>A0A0A1SST8</accession>
<feature type="signal peptide" evidence="2">
    <location>
        <begin position="1"/>
        <end position="18"/>
    </location>
</feature>
<sequence length="245" mass="26191">MIAYASVIFVAMCGIVAAQSTLLVSMPYAAAIDSGSILAYDESTDLTTFILDLPYVHPFEPYPETLEPHATVTQGATTFEEHYTMHGTESLGNRLYAVDIAEKCHYKPEDKYGTCIGYGVTYYKDRDETSITTDFNTNSEFKQHYIITITGGIEKLPSTATNAQPASAQSLSTSGRATAKSVSSQSTASQTGFDPKTTGSVFGSIHSTNDEKSHSSSATSTSNGSRVAQNTVLFIAALALAAMQL</sequence>
<protein>
    <submittedName>
        <fullName evidence="3">Uncharacterized protein</fullName>
    </submittedName>
</protein>
<proteinExistence type="predicted"/>
<evidence type="ECO:0000313" key="3">
    <source>
        <dbReference type="EMBL" id="CEJ81171.1"/>
    </source>
</evidence>
<name>A0A0A1SST8_9HYPO</name>
<keyword evidence="2" id="KW-0732">Signal</keyword>
<dbReference type="Proteomes" id="UP000039046">
    <property type="component" value="Unassembled WGS sequence"/>
</dbReference>
<feature type="chain" id="PRO_5001989432" evidence="2">
    <location>
        <begin position="19"/>
        <end position="245"/>
    </location>
</feature>
<evidence type="ECO:0000256" key="1">
    <source>
        <dbReference type="SAM" id="MobiDB-lite"/>
    </source>
</evidence>
<evidence type="ECO:0000313" key="4">
    <source>
        <dbReference type="Proteomes" id="UP000039046"/>
    </source>
</evidence>
<dbReference type="EMBL" id="CDHN01000001">
    <property type="protein sequence ID" value="CEJ81171.1"/>
    <property type="molecule type" value="Genomic_DNA"/>
</dbReference>
<feature type="region of interest" description="Disordered" evidence="1">
    <location>
        <begin position="158"/>
        <end position="223"/>
    </location>
</feature>
<evidence type="ECO:0000256" key="2">
    <source>
        <dbReference type="SAM" id="SignalP"/>
    </source>
</evidence>